<feature type="region of interest" description="Disordered" evidence="1">
    <location>
        <begin position="21"/>
        <end position="40"/>
    </location>
</feature>
<evidence type="ECO:0000256" key="1">
    <source>
        <dbReference type="SAM" id="MobiDB-lite"/>
    </source>
</evidence>
<protein>
    <submittedName>
        <fullName evidence="2">K+-sensing histidine kinase KdpD</fullName>
    </submittedName>
</protein>
<reference evidence="2 3" key="1">
    <citation type="submission" date="2023-07" db="EMBL/GenBank/DDBJ databases">
        <title>Sequencing the genomes of 1000 actinobacteria strains.</title>
        <authorList>
            <person name="Klenk H.-P."/>
        </authorList>
    </citation>
    <scope>NUCLEOTIDE SEQUENCE [LARGE SCALE GENOMIC DNA]</scope>
    <source>
        <strain evidence="2 3">DSM 44109</strain>
    </source>
</reference>
<organism evidence="2 3">
    <name type="scientific">Streptosporangium brasiliense</name>
    <dbReference type="NCBI Taxonomy" id="47480"/>
    <lineage>
        <taxon>Bacteria</taxon>
        <taxon>Bacillati</taxon>
        <taxon>Actinomycetota</taxon>
        <taxon>Actinomycetes</taxon>
        <taxon>Streptosporangiales</taxon>
        <taxon>Streptosporangiaceae</taxon>
        <taxon>Streptosporangium</taxon>
    </lineage>
</organism>
<keyword evidence="2" id="KW-0808">Transferase</keyword>
<keyword evidence="3" id="KW-1185">Reference proteome</keyword>
<keyword evidence="2" id="KW-0418">Kinase</keyword>
<dbReference type="GO" id="GO:0016301">
    <property type="term" value="F:kinase activity"/>
    <property type="evidence" value="ECO:0007669"/>
    <property type="project" value="UniProtKB-KW"/>
</dbReference>
<gene>
    <name evidence="2" type="ORF">J2S55_003404</name>
</gene>
<comment type="caution">
    <text evidence="2">The sequence shown here is derived from an EMBL/GenBank/DDBJ whole genome shotgun (WGS) entry which is preliminary data.</text>
</comment>
<dbReference type="Proteomes" id="UP001230426">
    <property type="component" value="Unassembled WGS sequence"/>
</dbReference>
<dbReference type="EMBL" id="JAUSRB010000002">
    <property type="protein sequence ID" value="MDP9864138.1"/>
    <property type="molecule type" value="Genomic_DNA"/>
</dbReference>
<sequence>MPRGRRGAYPDAVPGVGETFAMLGESRRGRRRATSMPRSP</sequence>
<accession>A0ABT9R4I0</accession>
<proteinExistence type="predicted"/>
<evidence type="ECO:0000313" key="2">
    <source>
        <dbReference type="EMBL" id="MDP9864138.1"/>
    </source>
</evidence>
<dbReference type="RefSeq" id="WP_306861667.1">
    <property type="nucleotide sequence ID" value="NZ_JAUSRB010000002.1"/>
</dbReference>
<name>A0ABT9R4I0_9ACTN</name>
<evidence type="ECO:0000313" key="3">
    <source>
        <dbReference type="Proteomes" id="UP001230426"/>
    </source>
</evidence>